<feature type="transmembrane region" description="Helical" evidence="6">
    <location>
        <begin position="263"/>
        <end position="286"/>
    </location>
</feature>
<dbReference type="RefSeq" id="XP_017985901.1">
    <property type="nucleotide sequence ID" value="XM_018130412.1"/>
</dbReference>
<evidence type="ECO:0000256" key="2">
    <source>
        <dbReference type="ARBA" id="ARBA00022692"/>
    </source>
</evidence>
<evidence type="ECO:0000256" key="4">
    <source>
        <dbReference type="ARBA" id="ARBA00023136"/>
    </source>
</evidence>
<sequence length="422" mass="47978">MRDWFERNFLAQKPSGSRLANLETSFDPNISIQKLKSFSLTISEVCHYAFLGSVLIFVFLLYPAPWVLKIFFYSIFLVLFLMPATSQFFFNALPIFTWLALYFTSPSFGSSHRPPIAVKVLPAVETILYGDNLSDILAASTNILLDICAWLPYGIFHFGAPFVVAAILFVFGPPTTLRSFAFAFGYMNLLGVITQHVFPTAPPWYKNIYNLAPAHYGMKGSPGGLARIDQYFGIDLYTTGFSNSAVIFGAFPSLHSGCATMEALFLGYIFPKLRPLFVFYVCWLWWSTMYFTHHYFVDLMAGSVLSYLIFQYTKYYHLPIVGKDLFARWSYSEIKKFNIVQNDPLYQDPSDVENLPVTTQDNDVNLTFEMNSLDEVSTPTPSIFDEMALGSMSRSSANSMDTPDDEQFRASFANKVHKQRYD</sequence>
<feature type="domain" description="Phosphatidic acid phosphatase type 2/haloperoxidase" evidence="7">
    <location>
        <begin position="177"/>
        <end position="314"/>
    </location>
</feature>
<dbReference type="GeneID" id="28722092"/>
<dbReference type="GO" id="GO:0016020">
    <property type="term" value="C:membrane"/>
    <property type="evidence" value="ECO:0007669"/>
    <property type="project" value="UniProtKB-SubCell"/>
</dbReference>
<keyword evidence="2 6" id="KW-0812">Transmembrane</keyword>
<evidence type="ECO:0000256" key="5">
    <source>
        <dbReference type="SAM" id="MobiDB-lite"/>
    </source>
</evidence>
<dbReference type="AlphaFoldDB" id="A0A109UWP4"/>
<gene>
    <name evidence="8" type="ORF">AW171_hschr2432</name>
</gene>
<keyword evidence="3 6" id="KW-1133">Transmembrane helix</keyword>
<proteinExistence type="predicted"/>
<feature type="region of interest" description="Disordered" evidence="5">
    <location>
        <begin position="393"/>
        <end position="422"/>
    </location>
</feature>
<protein>
    <submittedName>
        <fullName evidence="8">HBR004Cp</fullName>
    </submittedName>
</protein>
<comment type="subcellular location">
    <subcellularLocation>
        <location evidence="1">Membrane</location>
        <topology evidence="1">Multi-pass membrane protein</topology>
    </subcellularLocation>
</comment>
<evidence type="ECO:0000256" key="6">
    <source>
        <dbReference type="SAM" id="Phobius"/>
    </source>
</evidence>
<evidence type="ECO:0000256" key="1">
    <source>
        <dbReference type="ARBA" id="ARBA00004141"/>
    </source>
</evidence>
<name>A0A109UWP4_9SACH</name>
<dbReference type="STRING" id="45286.A0A109UWP4"/>
<dbReference type="OrthoDB" id="5784at2759"/>
<dbReference type="EMBL" id="CP014242">
    <property type="protein sequence ID" value="AMD18905.1"/>
    <property type="molecule type" value="Genomic_DNA"/>
</dbReference>
<feature type="transmembrane region" description="Helical" evidence="6">
    <location>
        <begin position="150"/>
        <end position="171"/>
    </location>
</feature>
<evidence type="ECO:0000259" key="7">
    <source>
        <dbReference type="SMART" id="SM00014"/>
    </source>
</evidence>
<keyword evidence="4 6" id="KW-0472">Membrane</keyword>
<dbReference type="InterPro" id="IPR052185">
    <property type="entry name" value="IPC_Synthase-Related"/>
</dbReference>
<dbReference type="Pfam" id="PF14378">
    <property type="entry name" value="PAP2_3"/>
    <property type="match status" value="1"/>
</dbReference>
<dbReference type="GO" id="GO:0006676">
    <property type="term" value="P:mannosyl diphosphorylinositol ceramide metabolic process"/>
    <property type="evidence" value="ECO:0007669"/>
    <property type="project" value="TreeGrafter"/>
</dbReference>
<feature type="transmembrane region" description="Helical" evidence="6">
    <location>
        <begin position="45"/>
        <end position="64"/>
    </location>
</feature>
<accession>A0A109UWP4</accession>
<dbReference type="Gene3D" id="1.20.144.10">
    <property type="entry name" value="Phosphatidic acid phosphatase type 2/haloperoxidase"/>
    <property type="match status" value="1"/>
</dbReference>
<dbReference type="InterPro" id="IPR026841">
    <property type="entry name" value="Aur1/Ipt1"/>
</dbReference>
<dbReference type="PANTHER" id="PTHR31310">
    <property type="match status" value="1"/>
</dbReference>
<dbReference type="PANTHER" id="PTHR31310:SF11">
    <property type="entry name" value="INOSITOL PHOSPHORYLCERAMIDE SYNTHASE CATALYTIC SUBUNIT AUR1"/>
    <property type="match status" value="1"/>
</dbReference>
<keyword evidence="9" id="KW-1185">Reference proteome</keyword>
<evidence type="ECO:0000313" key="8">
    <source>
        <dbReference type="EMBL" id="AMD18905.1"/>
    </source>
</evidence>
<feature type="transmembrane region" description="Helical" evidence="6">
    <location>
        <begin position="177"/>
        <end position="198"/>
    </location>
</feature>
<evidence type="ECO:0000256" key="3">
    <source>
        <dbReference type="ARBA" id="ARBA00022989"/>
    </source>
</evidence>
<dbReference type="GO" id="GO:0030148">
    <property type="term" value="P:sphingolipid biosynthetic process"/>
    <property type="evidence" value="ECO:0007669"/>
    <property type="project" value="TreeGrafter"/>
</dbReference>
<dbReference type="InterPro" id="IPR000326">
    <property type="entry name" value="PAP2/HPO"/>
</dbReference>
<dbReference type="CDD" id="cd03386">
    <property type="entry name" value="PAP2_Aur1_like"/>
    <property type="match status" value="1"/>
</dbReference>
<organism evidence="8 9">
    <name type="scientific">Eremothecium sinecaudum</name>
    <dbReference type="NCBI Taxonomy" id="45286"/>
    <lineage>
        <taxon>Eukaryota</taxon>
        <taxon>Fungi</taxon>
        <taxon>Dikarya</taxon>
        <taxon>Ascomycota</taxon>
        <taxon>Saccharomycotina</taxon>
        <taxon>Saccharomycetes</taxon>
        <taxon>Saccharomycetales</taxon>
        <taxon>Saccharomycetaceae</taxon>
        <taxon>Eremothecium</taxon>
    </lineage>
</organism>
<feature type="transmembrane region" description="Helical" evidence="6">
    <location>
        <begin position="70"/>
        <end position="103"/>
    </location>
</feature>
<reference evidence="8 9" key="1">
    <citation type="submission" date="2016-01" db="EMBL/GenBank/DDBJ databases">
        <title>Genome sequence of the yeast Holleya sinecauda.</title>
        <authorList>
            <person name="Dietrich F.S."/>
        </authorList>
    </citation>
    <scope>NUCLEOTIDE SEQUENCE [LARGE SCALE GENOMIC DNA]</scope>
    <source>
        <strain evidence="8 9">ATCC 58844</strain>
    </source>
</reference>
<evidence type="ECO:0000313" key="9">
    <source>
        <dbReference type="Proteomes" id="UP000243052"/>
    </source>
</evidence>
<dbReference type="SMART" id="SM00014">
    <property type="entry name" value="acidPPc"/>
    <property type="match status" value="1"/>
</dbReference>
<dbReference type="Proteomes" id="UP000243052">
    <property type="component" value="Chromosome ii"/>
</dbReference>
<dbReference type="GO" id="GO:0070916">
    <property type="term" value="C:inositol phosphoceramide synthase complex"/>
    <property type="evidence" value="ECO:0007669"/>
    <property type="project" value="TreeGrafter"/>
</dbReference>